<name>A0A643FGN7_IDEDE</name>
<keyword evidence="6" id="KW-0489">Methyltransferase</keyword>
<keyword evidence="2 5" id="KW-0812">Transmembrane</keyword>
<gene>
    <name evidence="6" type="ORF">F7Q92_07145</name>
</gene>
<dbReference type="PANTHER" id="PTHR12714:SF24">
    <property type="entry name" value="SLR1182 PROTEIN"/>
    <property type="match status" value="1"/>
</dbReference>
<keyword evidence="3 5" id="KW-1133">Transmembrane helix</keyword>
<keyword evidence="7" id="KW-1185">Reference proteome</keyword>
<dbReference type="InterPro" id="IPR007318">
    <property type="entry name" value="Phopholipid_MeTrfase"/>
</dbReference>
<organism evidence="6 7">
    <name type="scientific">Ideonella dechloratans</name>
    <dbReference type="NCBI Taxonomy" id="36863"/>
    <lineage>
        <taxon>Bacteria</taxon>
        <taxon>Pseudomonadati</taxon>
        <taxon>Pseudomonadota</taxon>
        <taxon>Betaproteobacteria</taxon>
        <taxon>Burkholderiales</taxon>
        <taxon>Sphaerotilaceae</taxon>
        <taxon>Ideonella</taxon>
    </lineage>
</organism>
<dbReference type="Proteomes" id="UP000430120">
    <property type="component" value="Unassembled WGS sequence"/>
</dbReference>
<dbReference type="GO" id="GO:0008168">
    <property type="term" value="F:methyltransferase activity"/>
    <property type="evidence" value="ECO:0007669"/>
    <property type="project" value="UniProtKB-KW"/>
</dbReference>
<evidence type="ECO:0000256" key="2">
    <source>
        <dbReference type="ARBA" id="ARBA00022692"/>
    </source>
</evidence>
<dbReference type="PANTHER" id="PTHR12714">
    <property type="entry name" value="PROTEIN-S ISOPRENYLCYSTEINE O-METHYLTRANSFERASE"/>
    <property type="match status" value="1"/>
</dbReference>
<sequence>MRWLEHRLPPPLLALALGWAMQAGAAWPPALPWPRAVAWPLMASLVLAGLACDLSGLTRFLRVRTTINPLRPQNSSVLVTGGIYRLTRNPMYLGLVLLLSAWAVHLQAAWPWAGPVTFVAYITRFQILPEERVLRARFGAEYQAYTERVRRWL</sequence>
<dbReference type="EMBL" id="VZPB01000012">
    <property type="protein sequence ID" value="KAB0583642.1"/>
    <property type="molecule type" value="Genomic_DNA"/>
</dbReference>
<evidence type="ECO:0000256" key="1">
    <source>
        <dbReference type="ARBA" id="ARBA00004127"/>
    </source>
</evidence>
<dbReference type="Pfam" id="PF04191">
    <property type="entry name" value="PEMT"/>
    <property type="match status" value="1"/>
</dbReference>
<feature type="transmembrane region" description="Helical" evidence="5">
    <location>
        <begin position="92"/>
        <end position="113"/>
    </location>
</feature>
<evidence type="ECO:0000313" key="6">
    <source>
        <dbReference type="EMBL" id="KAB0583642.1"/>
    </source>
</evidence>
<proteinExistence type="predicted"/>
<reference evidence="6 7" key="1">
    <citation type="submission" date="2019-09" db="EMBL/GenBank/DDBJ databases">
        <title>Draft genome sequences of 48 bacterial type strains from the CCUG.</title>
        <authorList>
            <person name="Tunovic T."/>
            <person name="Pineiro-Iglesias B."/>
            <person name="Unosson C."/>
            <person name="Inganas E."/>
            <person name="Ohlen M."/>
            <person name="Cardew S."/>
            <person name="Jensie-Markopoulos S."/>
            <person name="Salva-Serra F."/>
            <person name="Jaen-Luchoro D."/>
            <person name="Karlsson R."/>
            <person name="Svensson-Stadler L."/>
            <person name="Chun J."/>
            <person name="Moore E."/>
        </authorList>
    </citation>
    <scope>NUCLEOTIDE SEQUENCE [LARGE SCALE GENOMIC DNA]</scope>
    <source>
        <strain evidence="6 7">CCUG 30977</strain>
    </source>
</reference>
<evidence type="ECO:0000256" key="5">
    <source>
        <dbReference type="SAM" id="Phobius"/>
    </source>
</evidence>
<dbReference type="GO" id="GO:0012505">
    <property type="term" value="C:endomembrane system"/>
    <property type="evidence" value="ECO:0007669"/>
    <property type="project" value="UniProtKB-SubCell"/>
</dbReference>
<keyword evidence="4 5" id="KW-0472">Membrane</keyword>
<dbReference type="OrthoDB" id="9811969at2"/>
<dbReference type="AlphaFoldDB" id="A0A643FGN7"/>
<dbReference type="RefSeq" id="WP_151123493.1">
    <property type="nucleotide sequence ID" value="NZ_CP088081.1"/>
</dbReference>
<evidence type="ECO:0000256" key="3">
    <source>
        <dbReference type="ARBA" id="ARBA00022989"/>
    </source>
</evidence>
<comment type="subcellular location">
    <subcellularLocation>
        <location evidence="1">Endomembrane system</location>
        <topology evidence="1">Multi-pass membrane protein</topology>
    </subcellularLocation>
</comment>
<dbReference type="GO" id="GO:0032259">
    <property type="term" value="P:methylation"/>
    <property type="evidence" value="ECO:0007669"/>
    <property type="project" value="UniProtKB-KW"/>
</dbReference>
<accession>A0A643FGN7</accession>
<feature type="transmembrane region" description="Helical" evidence="5">
    <location>
        <begin position="41"/>
        <end position="61"/>
    </location>
</feature>
<evidence type="ECO:0000256" key="4">
    <source>
        <dbReference type="ARBA" id="ARBA00023136"/>
    </source>
</evidence>
<protein>
    <submittedName>
        <fullName evidence="6">Isoprenylcysteine carboxylmethyltransferase family protein</fullName>
    </submittedName>
</protein>
<comment type="caution">
    <text evidence="6">The sequence shown here is derived from an EMBL/GenBank/DDBJ whole genome shotgun (WGS) entry which is preliminary data.</text>
</comment>
<keyword evidence="6" id="KW-0808">Transferase</keyword>
<dbReference type="Gene3D" id="1.20.120.1630">
    <property type="match status" value="1"/>
</dbReference>
<evidence type="ECO:0000313" key="7">
    <source>
        <dbReference type="Proteomes" id="UP000430120"/>
    </source>
</evidence>